<evidence type="ECO:0000256" key="6">
    <source>
        <dbReference type="ARBA" id="ARBA00023136"/>
    </source>
</evidence>
<keyword evidence="6 8" id="KW-0472">Membrane</keyword>
<dbReference type="SUPFAM" id="SSF100895">
    <property type="entry name" value="Kazal-type serine protease inhibitors"/>
    <property type="match status" value="1"/>
</dbReference>
<keyword evidence="7" id="KW-1015">Disulfide bond</keyword>
<feature type="transmembrane region" description="Helical" evidence="8">
    <location>
        <begin position="246"/>
        <end position="268"/>
    </location>
</feature>
<keyword evidence="5 8" id="KW-1133">Transmembrane helix</keyword>
<dbReference type="OMA" id="KLATICC"/>
<dbReference type="PANTHER" id="PTHR11388:SF142">
    <property type="entry name" value="SOLUTE CARRIER ORGANIC ANION TRANSPORTER FAMILY MEMBER 5A1"/>
    <property type="match status" value="1"/>
</dbReference>
<evidence type="ECO:0000256" key="5">
    <source>
        <dbReference type="ARBA" id="ARBA00022989"/>
    </source>
</evidence>
<feature type="domain" description="Kazal-like" evidence="10">
    <location>
        <begin position="439"/>
        <end position="494"/>
    </location>
</feature>
<dbReference type="Ensembl" id="ENSEBUT00000001054.1">
    <property type="protein sequence ID" value="ENSEBUP00000000747.1"/>
    <property type="gene ID" value="ENSEBUG00000000739.1"/>
</dbReference>
<feature type="domain" description="Major facilitator superfamily (MFS) profile" evidence="9">
    <location>
        <begin position="36"/>
        <end position="527"/>
    </location>
</feature>
<dbReference type="InterPro" id="IPR036058">
    <property type="entry name" value="Kazal_dom_sf"/>
</dbReference>
<dbReference type="GO" id="GO:0006811">
    <property type="term" value="P:monoatomic ion transport"/>
    <property type="evidence" value="ECO:0007669"/>
    <property type="project" value="UniProtKB-KW"/>
</dbReference>
<dbReference type="GO" id="GO:0043252">
    <property type="term" value="P:sodium-independent organic anion transport"/>
    <property type="evidence" value="ECO:0007669"/>
    <property type="project" value="TreeGrafter"/>
</dbReference>
<dbReference type="PROSITE" id="PS50850">
    <property type="entry name" value="MFS"/>
    <property type="match status" value="1"/>
</dbReference>
<keyword evidence="12" id="KW-1185">Reference proteome</keyword>
<reference evidence="11" key="2">
    <citation type="submission" date="2025-09" db="UniProtKB">
        <authorList>
            <consortium name="Ensembl"/>
        </authorList>
    </citation>
    <scope>IDENTIFICATION</scope>
</reference>
<sequence>MSHLSFQDAVEHKCRYLPQGRYTGHLAVIPDRFVTFMVFLFLTPLICCMTFTQALMVCGYLSSVITTVEKRFGLKSSETGFIVSSFDLGNLSVVVFVSYFGGRGHRPRWIAAGGILISLGALLFSAPHFIAPHYRPVQAKDPSVPTHLLCPRTGSVTLPPSPASYLAIFVMAQVLVGIGSTPIYTLGSTYLDDNVKTENSSLYLAILYVMGALGPAVGYLMGSWFVSCYVHPNEEGTLTQLDPGFVGNWWSGFLLCAVAILIFSLPILTFPRSLRLSAAHQPKVTDGDQTRDFGDLTSHLFNKNKKVYSMGNDLPRAALHICSNFTFLFVSLAYTAEIAIVTAFITFIPKFLELQFSVSASHANFYTGIIVVPSASIGLLTGGYVIKRLKLSAVGASKLATICCAISLLPFVGLGLLGCNGINLAGVTKPYASGPSLVEGLKSSCNSHCICPSNLYEPVCGSDGLTYVNPCLAGCSAVFTSLTMFVARSMTCFRIRSCTSTFGPAMRMSSMITTAPSMPSIIWSIIL</sequence>
<comment type="subcellular location">
    <subcellularLocation>
        <location evidence="1 8">Cell membrane</location>
        <topology evidence="1 8">Multi-pass membrane protein</topology>
    </subcellularLocation>
</comment>
<dbReference type="InterPro" id="IPR002350">
    <property type="entry name" value="Kazal_dom"/>
</dbReference>
<dbReference type="SMART" id="SM00280">
    <property type="entry name" value="KAZAL"/>
    <property type="match status" value="1"/>
</dbReference>
<dbReference type="InterPro" id="IPR036259">
    <property type="entry name" value="MFS_trans_sf"/>
</dbReference>
<dbReference type="InterPro" id="IPR004156">
    <property type="entry name" value="OATP"/>
</dbReference>
<accession>A0A8C4N2K7</accession>
<comment type="similarity">
    <text evidence="2 8">Belongs to the organo anion transporter (TC 2.A.60) family.</text>
</comment>
<feature type="transmembrane region" description="Helical" evidence="8">
    <location>
        <begin position="82"/>
        <end position="102"/>
    </location>
</feature>
<evidence type="ECO:0000256" key="7">
    <source>
        <dbReference type="ARBA" id="ARBA00023157"/>
    </source>
</evidence>
<evidence type="ECO:0000259" key="9">
    <source>
        <dbReference type="PROSITE" id="PS50850"/>
    </source>
</evidence>
<dbReference type="GO" id="GO:0015347">
    <property type="term" value="F:sodium-independent organic anion transmembrane transporter activity"/>
    <property type="evidence" value="ECO:0007669"/>
    <property type="project" value="TreeGrafter"/>
</dbReference>
<keyword evidence="4 8" id="KW-0812">Transmembrane</keyword>
<evidence type="ECO:0000256" key="1">
    <source>
        <dbReference type="ARBA" id="ARBA00004651"/>
    </source>
</evidence>
<dbReference type="Pfam" id="PF03137">
    <property type="entry name" value="OATP"/>
    <property type="match status" value="1"/>
</dbReference>
<comment type="caution">
    <text evidence="8">Lacks conserved residue(s) required for the propagation of feature annotation.</text>
</comment>
<evidence type="ECO:0000256" key="4">
    <source>
        <dbReference type="ARBA" id="ARBA00022692"/>
    </source>
</evidence>
<dbReference type="GeneTree" id="ENSGT01150000286901"/>
<dbReference type="Pfam" id="PF07648">
    <property type="entry name" value="Kazal_2"/>
    <property type="match status" value="1"/>
</dbReference>
<feature type="transmembrane region" description="Helical" evidence="8">
    <location>
        <begin position="398"/>
        <end position="417"/>
    </location>
</feature>
<dbReference type="Gene3D" id="3.30.60.30">
    <property type="match status" value="1"/>
</dbReference>
<reference evidence="11" key="1">
    <citation type="submission" date="2025-08" db="UniProtKB">
        <authorList>
            <consortium name="Ensembl"/>
        </authorList>
    </citation>
    <scope>IDENTIFICATION</scope>
</reference>
<proteinExistence type="inferred from homology"/>
<evidence type="ECO:0000259" key="10">
    <source>
        <dbReference type="PROSITE" id="PS51465"/>
    </source>
</evidence>
<dbReference type="GO" id="GO:0016323">
    <property type="term" value="C:basolateral plasma membrane"/>
    <property type="evidence" value="ECO:0007669"/>
    <property type="project" value="TreeGrafter"/>
</dbReference>
<evidence type="ECO:0000313" key="12">
    <source>
        <dbReference type="Proteomes" id="UP000694388"/>
    </source>
</evidence>
<name>A0A8C4N2K7_EPTBU</name>
<feature type="transmembrane region" description="Helical" evidence="8">
    <location>
        <begin position="365"/>
        <end position="386"/>
    </location>
</feature>
<feature type="transmembrane region" description="Helical" evidence="8">
    <location>
        <begin position="165"/>
        <end position="190"/>
    </location>
</feature>
<dbReference type="PANTHER" id="PTHR11388">
    <property type="entry name" value="ORGANIC ANION TRANSPORTER"/>
    <property type="match status" value="1"/>
</dbReference>
<evidence type="ECO:0000313" key="11">
    <source>
        <dbReference type="Ensembl" id="ENSEBUP00000000747.1"/>
    </source>
</evidence>
<dbReference type="InterPro" id="IPR020846">
    <property type="entry name" value="MFS_dom"/>
</dbReference>
<feature type="transmembrane region" description="Helical" evidence="8">
    <location>
        <begin position="467"/>
        <end position="487"/>
    </location>
</feature>
<evidence type="ECO:0000256" key="2">
    <source>
        <dbReference type="ARBA" id="ARBA00009657"/>
    </source>
</evidence>
<organism evidence="11 12">
    <name type="scientific">Eptatretus burgeri</name>
    <name type="common">Inshore hagfish</name>
    <dbReference type="NCBI Taxonomy" id="7764"/>
    <lineage>
        <taxon>Eukaryota</taxon>
        <taxon>Metazoa</taxon>
        <taxon>Chordata</taxon>
        <taxon>Craniata</taxon>
        <taxon>Vertebrata</taxon>
        <taxon>Cyclostomata</taxon>
        <taxon>Myxini</taxon>
        <taxon>Myxiniformes</taxon>
        <taxon>Myxinidae</taxon>
        <taxon>Eptatretinae</taxon>
        <taxon>Eptatretus</taxon>
    </lineage>
</organism>
<keyword evidence="8" id="KW-0813">Transport</keyword>
<protein>
    <recommendedName>
        <fullName evidence="8">Solute carrier organic anion transporter family member</fullName>
    </recommendedName>
</protein>
<feature type="transmembrane region" description="Helical" evidence="8">
    <location>
        <begin position="33"/>
        <end position="62"/>
    </location>
</feature>
<dbReference type="SUPFAM" id="SSF103473">
    <property type="entry name" value="MFS general substrate transporter"/>
    <property type="match status" value="1"/>
</dbReference>
<dbReference type="Proteomes" id="UP000694388">
    <property type="component" value="Unplaced"/>
</dbReference>
<feature type="transmembrane region" description="Helical" evidence="8">
    <location>
        <begin position="202"/>
        <end position="226"/>
    </location>
</feature>
<feature type="transmembrane region" description="Helical" evidence="8">
    <location>
        <begin position="325"/>
        <end position="345"/>
    </location>
</feature>
<dbReference type="NCBIfam" id="TIGR00805">
    <property type="entry name" value="oat"/>
    <property type="match status" value="1"/>
</dbReference>
<feature type="transmembrane region" description="Helical" evidence="8">
    <location>
        <begin position="109"/>
        <end position="130"/>
    </location>
</feature>
<keyword evidence="8" id="KW-0406">Ion transport</keyword>
<dbReference type="Gene3D" id="1.20.1250.20">
    <property type="entry name" value="MFS general substrate transporter like domains"/>
    <property type="match status" value="1"/>
</dbReference>
<evidence type="ECO:0000256" key="3">
    <source>
        <dbReference type="ARBA" id="ARBA00022475"/>
    </source>
</evidence>
<evidence type="ECO:0000256" key="8">
    <source>
        <dbReference type="RuleBase" id="RU362056"/>
    </source>
</evidence>
<dbReference type="AlphaFoldDB" id="A0A8C4N2K7"/>
<keyword evidence="3" id="KW-1003">Cell membrane</keyword>
<dbReference type="PROSITE" id="PS51465">
    <property type="entry name" value="KAZAL_2"/>
    <property type="match status" value="1"/>
</dbReference>